<feature type="non-terminal residue" evidence="2">
    <location>
        <position position="1"/>
    </location>
</feature>
<sequence length="99" mass="11237">VTNSLAFVVGFHVVCIATVGLPILILFVAGKPFKRGFFCNDESLMYPFRESTITSAMLYSYGTLLPSLQFSYVRVRRKGRMGGKDDLRELRKARAERRV</sequence>
<dbReference type="EMBL" id="GEIB01001092">
    <property type="protein sequence ID" value="JAR86999.1"/>
    <property type="molecule type" value="Transcribed_RNA"/>
</dbReference>
<keyword evidence="1" id="KW-0472">Membrane</keyword>
<reference evidence="2" key="1">
    <citation type="submission" date="2016-03" db="EMBL/GenBank/DDBJ databases">
        <title>Gut transcriptome analysis on engorged females of Ornithodoros mimon (Acari: Argasidae) and phylogenetic inferences of soft ticks.</title>
        <authorList>
            <person name="Landulfo G.A."/>
            <person name="Giovanni D."/>
            <person name="Carvalho E."/>
            <person name="Junqueira-de-Azevedo I."/>
            <person name="Patane J."/>
            <person name="Mendoca R."/>
            <person name="Barros-Battesti D."/>
        </authorList>
    </citation>
    <scope>NUCLEOTIDE SEQUENCE</scope>
    <source>
        <strain evidence="2">Females</strain>
        <tissue evidence="2">Gut</tissue>
    </source>
</reference>
<evidence type="ECO:0000256" key="1">
    <source>
        <dbReference type="SAM" id="Phobius"/>
    </source>
</evidence>
<protein>
    <submittedName>
        <fullName evidence="2">Phosphatidate phosphatase like</fullName>
    </submittedName>
</protein>
<keyword evidence="1" id="KW-0812">Transmembrane</keyword>
<accession>A0A147B881</accession>
<feature type="transmembrane region" description="Helical" evidence="1">
    <location>
        <begin position="6"/>
        <end position="28"/>
    </location>
</feature>
<organism evidence="2">
    <name type="scientific">Alectorobius mimon</name>
    <dbReference type="NCBI Taxonomy" id="360319"/>
    <lineage>
        <taxon>Eukaryota</taxon>
        <taxon>Metazoa</taxon>
        <taxon>Ecdysozoa</taxon>
        <taxon>Arthropoda</taxon>
        <taxon>Chelicerata</taxon>
        <taxon>Arachnida</taxon>
        <taxon>Acari</taxon>
        <taxon>Parasitiformes</taxon>
        <taxon>Ixodida</taxon>
        <taxon>Ixodoidea</taxon>
        <taxon>Argasidae</taxon>
        <taxon>Ornithodorinae</taxon>
        <taxon>Alectorobius</taxon>
    </lineage>
</organism>
<keyword evidence="1" id="KW-1133">Transmembrane helix</keyword>
<dbReference type="AlphaFoldDB" id="A0A147B881"/>
<proteinExistence type="predicted"/>
<name>A0A147B881_9ACAR</name>
<evidence type="ECO:0000313" key="2">
    <source>
        <dbReference type="EMBL" id="JAR86999.1"/>
    </source>
</evidence>